<feature type="domain" description="Alkylglycerol monooxygenase C-terminal" evidence="17">
    <location>
        <begin position="173"/>
        <end position="259"/>
    </location>
</feature>
<keyword evidence="6" id="KW-0560">Oxidoreductase</keyword>
<evidence type="ECO:0000256" key="2">
    <source>
        <dbReference type="ARBA" id="ARBA00004477"/>
    </source>
</evidence>
<accession>A0AB34HUP0</accession>
<organism evidence="18 19">
    <name type="scientific">Eschrichtius robustus</name>
    <name type="common">California gray whale</name>
    <name type="synonym">Eschrichtius gibbosus</name>
    <dbReference type="NCBI Taxonomy" id="9764"/>
    <lineage>
        <taxon>Eukaryota</taxon>
        <taxon>Metazoa</taxon>
        <taxon>Chordata</taxon>
        <taxon>Craniata</taxon>
        <taxon>Vertebrata</taxon>
        <taxon>Euteleostomi</taxon>
        <taxon>Mammalia</taxon>
        <taxon>Eutheria</taxon>
        <taxon>Laurasiatheria</taxon>
        <taxon>Artiodactyla</taxon>
        <taxon>Whippomorpha</taxon>
        <taxon>Cetacea</taxon>
        <taxon>Mysticeti</taxon>
        <taxon>Eschrichtiidae</taxon>
        <taxon>Eschrichtius</taxon>
    </lineage>
</organism>
<evidence type="ECO:0000256" key="12">
    <source>
        <dbReference type="ARBA" id="ARBA00039026"/>
    </source>
</evidence>
<comment type="similarity">
    <text evidence="11">Belongs to the sterol desaturase family. TMEM195 subfamily.</text>
</comment>
<dbReference type="PANTHER" id="PTHR21624:SF1">
    <property type="entry name" value="ALKYLGLYCEROL MONOOXYGENASE"/>
    <property type="match status" value="1"/>
</dbReference>
<evidence type="ECO:0000256" key="6">
    <source>
        <dbReference type="ARBA" id="ARBA00023002"/>
    </source>
</evidence>
<keyword evidence="5" id="KW-1133">Transmembrane helix</keyword>
<keyword evidence="19" id="KW-1185">Reference proteome</keyword>
<evidence type="ECO:0000256" key="7">
    <source>
        <dbReference type="ARBA" id="ARBA00023004"/>
    </source>
</evidence>
<dbReference type="Pfam" id="PF24858">
    <property type="entry name" value="AGMP_C"/>
    <property type="match status" value="1"/>
</dbReference>
<sequence>MQHCYVATLLLLVFQERAGPHKLRTVWLLRLSHICRAIANWVIDNLGPLELILNTPSHHRVHHGRNRYCVDKNFAGTLIIWDRIFGTFEAEKEKVVYGLTHPINSFEPFKVQFHHLLTIWTTFWATPGFFNKFSVIFKGPGWGPGKPRLGLNEEIPEVKGKEVPFSSSASRLLQTYAVVQFALLLTFYEETYTDKAALSQVTLLLRACFIILTLTSIGFLLDQRPKAAVLETFRCLVFLMLCRLGHLKPFIPSLSFAFEAALRSQRPPAGPCHVGFLRMAVYFIKPQRETLLQEGLRASLKDFYLI</sequence>
<gene>
    <name evidence="18" type="ORF">J1605_002994</name>
</gene>
<evidence type="ECO:0000256" key="8">
    <source>
        <dbReference type="ARBA" id="ARBA00023098"/>
    </source>
</evidence>
<dbReference type="GO" id="GO:0008610">
    <property type="term" value="P:lipid biosynthetic process"/>
    <property type="evidence" value="ECO:0007669"/>
    <property type="project" value="InterPro"/>
</dbReference>
<dbReference type="Pfam" id="PF04116">
    <property type="entry name" value="FA_hydroxylase"/>
    <property type="match status" value="1"/>
</dbReference>
<evidence type="ECO:0000256" key="14">
    <source>
        <dbReference type="ARBA" id="ARBA00041444"/>
    </source>
</evidence>
<keyword evidence="7" id="KW-0408">Iron</keyword>
<comment type="caution">
    <text evidence="18">The sequence shown here is derived from an EMBL/GenBank/DDBJ whole genome shotgun (WGS) entry which is preliminary data.</text>
</comment>
<evidence type="ECO:0000256" key="15">
    <source>
        <dbReference type="ARBA" id="ARBA00047556"/>
    </source>
</evidence>
<comment type="function">
    <text evidence="10">Glyceryl-ether monooxygenase that cleaves the O-alkyl bond of ether lipids. Ether lipids are essential components of brain membranes.</text>
</comment>
<proteinExistence type="inferred from homology"/>
<evidence type="ECO:0000313" key="18">
    <source>
        <dbReference type="EMBL" id="KAJ8794685.1"/>
    </source>
</evidence>
<evidence type="ECO:0000256" key="1">
    <source>
        <dbReference type="ARBA" id="ARBA00001962"/>
    </source>
</evidence>
<protein>
    <recommendedName>
        <fullName evidence="13">Alkylglycerol monooxygenase</fullName>
        <ecNumber evidence="12">1.14.16.5</ecNumber>
    </recommendedName>
    <alternativeName>
        <fullName evidence="14">Transmembrane protein 195</fullName>
    </alternativeName>
</protein>
<reference evidence="18 19" key="1">
    <citation type="submission" date="2022-11" db="EMBL/GenBank/DDBJ databases">
        <title>Whole genome sequence of Eschrichtius robustus ER-17-0199.</title>
        <authorList>
            <person name="Bruniche-Olsen A."/>
            <person name="Black A.N."/>
            <person name="Fields C.J."/>
            <person name="Walden K."/>
            <person name="Dewoody J.A."/>
        </authorList>
    </citation>
    <scope>NUCLEOTIDE SEQUENCE [LARGE SCALE GENOMIC DNA]</scope>
    <source>
        <strain evidence="18">ER-17-0199</strain>
        <tissue evidence="18">Blubber</tissue>
    </source>
</reference>
<keyword evidence="8" id="KW-0443">Lipid metabolism</keyword>
<evidence type="ECO:0000256" key="11">
    <source>
        <dbReference type="ARBA" id="ARBA00038190"/>
    </source>
</evidence>
<evidence type="ECO:0000256" key="10">
    <source>
        <dbReference type="ARBA" id="ARBA00037122"/>
    </source>
</evidence>
<dbReference type="AlphaFoldDB" id="A0AB34HUP0"/>
<comment type="cofactor">
    <cofactor evidence="1">
        <name>Fe cation</name>
        <dbReference type="ChEBI" id="CHEBI:24875"/>
    </cofactor>
</comment>
<evidence type="ECO:0000259" key="16">
    <source>
        <dbReference type="Pfam" id="PF04116"/>
    </source>
</evidence>
<keyword evidence="3" id="KW-0812">Transmembrane</keyword>
<dbReference type="Proteomes" id="UP001159641">
    <property type="component" value="Unassembled WGS sequence"/>
</dbReference>
<dbReference type="GO" id="GO:0005789">
    <property type="term" value="C:endoplasmic reticulum membrane"/>
    <property type="evidence" value="ECO:0007669"/>
    <property type="project" value="UniProtKB-SubCell"/>
</dbReference>
<dbReference type="InterPro" id="IPR056853">
    <property type="entry name" value="AGMP_C"/>
</dbReference>
<dbReference type="GO" id="GO:0006643">
    <property type="term" value="P:membrane lipid metabolic process"/>
    <property type="evidence" value="ECO:0007669"/>
    <property type="project" value="TreeGrafter"/>
</dbReference>
<dbReference type="EMBL" id="JAIQCJ010000770">
    <property type="protein sequence ID" value="KAJ8794685.1"/>
    <property type="molecule type" value="Genomic_DNA"/>
</dbReference>
<comment type="subcellular location">
    <subcellularLocation>
        <location evidence="2">Endoplasmic reticulum membrane</location>
        <topology evidence="2">Multi-pass membrane protein</topology>
    </subcellularLocation>
</comment>
<evidence type="ECO:0000256" key="4">
    <source>
        <dbReference type="ARBA" id="ARBA00022824"/>
    </source>
</evidence>
<comment type="catalytic activity">
    <reaction evidence="15">
        <text>1-O-(1,2-saturated-alkyl)-sn-glycerol + (6R)-L-erythro-5,6,7,8-tetrahydrobiopterin + O2 = a 1-(1-hydroxyalkyl)-sn-glycerol + (6R)-L-erythro-6,7-dihydrobiopterin + H2O</text>
        <dbReference type="Rhea" id="RHEA:36255"/>
        <dbReference type="ChEBI" id="CHEBI:15377"/>
        <dbReference type="ChEBI" id="CHEBI:15379"/>
        <dbReference type="ChEBI" id="CHEBI:43120"/>
        <dbReference type="ChEBI" id="CHEBI:59560"/>
        <dbReference type="ChEBI" id="CHEBI:73418"/>
        <dbReference type="ChEBI" id="CHEBI:83957"/>
        <dbReference type="EC" id="1.14.16.5"/>
    </reaction>
</comment>
<dbReference type="GO" id="GO:0005506">
    <property type="term" value="F:iron ion binding"/>
    <property type="evidence" value="ECO:0007669"/>
    <property type="project" value="InterPro"/>
</dbReference>
<dbReference type="InterPro" id="IPR051689">
    <property type="entry name" value="Sterol_desaturase/TMEM195"/>
</dbReference>
<feature type="domain" description="Fatty acid hydroxylase" evidence="16">
    <location>
        <begin position="22"/>
        <end position="87"/>
    </location>
</feature>
<keyword evidence="4" id="KW-0256">Endoplasmic reticulum</keyword>
<evidence type="ECO:0000256" key="5">
    <source>
        <dbReference type="ARBA" id="ARBA00022989"/>
    </source>
</evidence>
<dbReference type="EC" id="1.14.16.5" evidence="12"/>
<evidence type="ECO:0000256" key="13">
    <source>
        <dbReference type="ARBA" id="ARBA00040992"/>
    </source>
</evidence>
<evidence type="ECO:0000313" key="19">
    <source>
        <dbReference type="Proteomes" id="UP001159641"/>
    </source>
</evidence>
<evidence type="ECO:0000256" key="9">
    <source>
        <dbReference type="ARBA" id="ARBA00023136"/>
    </source>
</evidence>
<keyword evidence="9" id="KW-0472">Membrane</keyword>
<evidence type="ECO:0000259" key="17">
    <source>
        <dbReference type="Pfam" id="PF24858"/>
    </source>
</evidence>
<name>A0AB34HUP0_ESCRO</name>
<dbReference type="InterPro" id="IPR006694">
    <property type="entry name" value="Fatty_acid_hydroxylase"/>
</dbReference>
<dbReference type="PANTHER" id="PTHR21624">
    <property type="entry name" value="STEROL DESATURASE-RELATED PROTEIN"/>
    <property type="match status" value="1"/>
</dbReference>
<dbReference type="GO" id="GO:0050479">
    <property type="term" value="F:glyceryl-ether monooxygenase activity"/>
    <property type="evidence" value="ECO:0007669"/>
    <property type="project" value="UniProtKB-EC"/>
</dbReference>
<evidence type="ECO:0000256" key="3">
    <source>
        <dbReference type="ARBA" id="ARBA00022692"/>
    </source>
</evidence>